<evidence type="ECO:0000313" key="4">
    <source>
        <dbReference type="EMBL" id="TLD68855.1"/>
    </source>
</evidence>
<dbReference type="PANTHER" id="PTHR43037:SF1">
    <property type="entry name" value="BLL1128 PROTEIN"/>
    <property type="match status" value="1"/>
</dbReference>
<sequence length="668" mass="74067">MISSILNGLTVAILMGAGSVLAAAEQPWPQVLPPPAKSAISVEQKAELEKELAGVVAAFQSVKRHARAADADIFLKAVRYAIDFDEWYDKTPEDGMKKARKLLAEASTRIESIKKNETPWLGKPGRTVVGFYSNIDDSPQPYGVEIPEGLEWGAGKAQVPIWIWLHGRGDTATDLHFIASQMNGKAGEFKTKTAIIVHPFGRYCNGYKSAGETDVLECGRDALKRFNGDLNRVALMGFSMGGAGAWHMGAHFADQWAVVHAGAGFVDVERYQKLTPEKMPVAYEKTLWGTYDVPNYVRNFFNVPTLIAYSGEKDKQRDAAEYMNEVLSMEGFVLKHLIGPGMEHKYHPEVRDQITTMIEEAMVKGRDPLPQKVWLQSRSARYARMHWLQVLEVLKPWEEMRLEGEVEVDSGMLKVSTGNVQSFVIRPPWNTKSAGSRTVSVDGQEMEFTDESLFGEGGSGVYFLDRDEDGGWSLRGNDPADGVARKAGGTSIDDAFRGRFVIVLPDKPGRSPALDAWVKAESEHFIQRWRKLMRGDPLVVKASEVGSDLAEQENLILWGDDVSNACIAQRMKHLPMKWEGDQLMVGGASFEAASHVPVMIYPEMSKRAGPMVVINSGLTFREGHDRTNSLQNPKLPDWAVLNIAVAPNELRAGEVKAAGFFDARWKQD</sequence>
<dbReference type="GO" id="GO:0008236">
    <property type="term" value="F:serine-type peptidase activity"/>
    <property type="evidence" value="ECO:0007669"/>
    <property type="project" value="InterPro"/>
</dbReference>
<dbReference type="EMBL" id="VAUV01000018">
    <property type="protein sequence ID" value="TLD68855.1"/>
    <property type="molecule type" value="Genomic_DNA"/>
</dbReference>
<accession>A0A5R8KAB8</accession>
<evidence type="ECO:0000256" key="1">
    <source>
        <dbReference type="ARBA" id="ARBA00022729"/>
    </source>
</evidence>
<keyword evidence="1 2" id="KW-0732">Signal</keyword>
<evidence type="ECO:0000259" key="3">
    <source>
        <dbReference type="Pfam" id="PF00326"/>
    </source>
</evidence>
<dbReference type="PANTHER" id="PTHR43037">
    <property type="entry name" value="UNNAMED PRODUCT-RELATED"/>
    <property type="match status" value="1"/>
</dbReference>
<evidence type="ECO:0000256" key="2">
    <source>
        <dbReference type="SAM" id="SignalP"/>
    </source>
</evidence>
<dbReference type="Gene3D" id="3.40.50.1820">
    <property type="entry name" value="alpha/beta hydrolase"/>
    <property type="match status" value="1"/>
</dbReference>
<feature type="signal peptide" evidence="2">
    <location>
        <begin position="1"/>
        <end position="22"/>
    </location>
</feature>
<proteinExistence type="predicted"/>
<dbReference type="OrthoDB" id="9764953at2"/>
<dbReference type="Proteomes" id="UP000306196">
    <property type="component" value="Unassembled WGS sequence"/>
</dbReference>
<gene>
    <name evidence="4" type="ORF">FEM03_20490</name>
</gene>
<protein>
    <recommendedName>
        <fullName evidence="3">Peptidase S9 prolyl oligopeptidase catalytic domain-containing protein</fullName>
    </recommendedName>
</protein>
<dbReference type="InterPro" id="IPR050955">
    <property type="entry name" value="Plant_Biomass_Hydrol_Est"/>
</dbReference>
<dbReference type="InterPro" id="IPR029058">
    <property type="entry name" value="AB_hydrolase_fold"/>
</dbReference>
<organism evidence="4 5">
    <name type="scientific">Phragmitibacter flavus</name>
    <dbReference type="NCBI Taxonomy" id="2576071"/>
    <lineage>
        <taxon>Bacteria</taxon>
        <taxon>Pseudomonadati</taxon>
        <taxon>Verrucomicrobiota</taxon>
        <taxon>Verrucomicrobiia</taxon>
        <taxon>Verrucomicrobiales</taxon>
        <taxon>Verrucomicrobiaceae</taxon>
        <taxon>Phragmitibacter</taxon>
    </lineage>
</organism>
<evidence type="ECO:0000313" key="5">
    <source>
        <dbReference type="Proteomes" id="UP000306196"/>
    </source>
</evidence>
<dbReference type="SUPFAM" id="SSF53474">
    <property type="entry name" value="alpha/beta-Hydrolases"/>
    <property type="match status" value="1"/>
</dbReference>
<dbReference type="GO" id="GO:0006508">
    <property type="term" value="P:proteolysis"/>
    <property type="evidence" value="ECO:0007669"/>
    <property type="project" value="InterPro"/>
</dbReference>
<dbReference type="RefSeq" id="WP_138088172.1">
    <property type="nucleotide sequence ID" value="NZ_VAUV01000018.1"/>
</dbReference>
<feature type="chain" id="PRO_5024294412" description="Peptidase S9 prolyl oligopeptidase catalytic domain-containing protein" evidence="2">
    <location>
        <begin position="23"/>
        <end position="668"/>
    </location>
</feature>
<dbReference type="AlphaFoldDB" id="A0A5R8KAB8"/>
<reference evidence="4 5" key="1">
    <citation type="submission" date="2019-05" db="EMBL/GenBank/DDBJ databases">
        <title>Verrucobacter flavum gen. nov., sp. nov. a new member of the family Verrucomicrobiaceae.</title>
        <authorList>
            <person name="Szuroczki S."/>
            <person name="Abbaszade G."/>
            <person name="Szabo A."/>
            <person name="Felfoldi T."/>
            <person name="Schumann P."/>
            <person name="Boka K."/>
            <person name="Keki Z."/>
            <person name="Toumi M."/>
            <person name="Toth E."/>
        </authorList>
    </citation>
    <scope>NUCLEOTIDE SEQUENCE [LARGE SCALE GENOMIC DNA]</scope>
    <source>
        <strain evidence="4 5">MG-N-17</strain>
    </source>
</reference>
<feature type="domain" description="Peptidase S9 prolyl oligopeptidase catalytic" evidence="3">
    <location>
        <begin position="209"/>
        <end position="317"/>
    </location>
</feature>
<dbReference type="Pfam" id="PF00326">
    <property type="entry name" value="Peptidase_S9"/>
    <property type="match status" value="1"/>
</dbReference>
<keyword evidence="5" id="KW-1185">Reference proteome</keyword>
<comment type="caution">
    <text evidence="4">The sequence shown here is derived from an EMBL/GenBank/DDBJ whole genome shotgun (WGS) entry which is preliminary data.</text>
</comment>
<name>A0A5R8KAB8_9BACT</name>
<dbReference type="InterPro" id="IPR001375">
    <property type="entry name" value="Peptidase_S9_cat"/>
</dbReference>